<dbReference type="InterPro" id="IPR017508">
    <property type="entry name" value="HipA_N1"/>
</dbReference>
<dbReference type="EC" id="2.7.11.1" evidence="6"/>
<dbReference type="NCBIfam" id="TIGR03071">
    <property type="entry name" value="couple_hipA"/>
    <property type="match status" value="1"/>
</dbReference>
<dbReference type="PANTHER" id="PTHR37419:SF1">
    <property type="entry name" value="SERINE_THREONINE-PROTEIN KINASE TOXIN HIPA"/>
    <property type="match status" value="1"/>
</dbReference>
<evidence type="ECO:0000256" key="1">
    <source>
        <dbReference type="ARBA" id="ARBA00010164"/>
    </source>
</evidence>
<reference evidence="6 7" key="1">
    <citation type="submission" date="2021-01" db="EMBL/GenBank/DDBJ databases">
        <title>Sequencing the genomes of 1000 actinobacteria strains.</title>
        <authorList>
            <person name="Klenk H.-P."/>
        </authorList>
    </citation>
    <scope>NUCLEOTIDE SEQUENCE [LARGE SCALE GENOMIC DNA]</scope>
    <source>
        <strain evidence="6 7">DSM 13057</strain>
    </source>
</reference>
<protein>
    <submittedName>
        <fullName evidence="6">Serine/threonine-protein kinase HipA</fullName>
        <ecNumber evidence="6">2.7.11.1</ecNumber>
    </submittedName>
</protein>
<sequence>MYPVPADLTLDVTLYGTPIGELTRGPSGKASFEWSREGEARWKLRATPLSHSLPVGTTSSHATESFFGALLPEGRWLDQLSNALHVASNDIVGLLSEVGADLAGALVVGSARETLEPMRVGTDEMQQLLARAAGFMLGGGGSALAGFQRKLTLTRLDGHWVNGNGAIASSHIIKPVAEDNRDLIEGENYVLTLARSLGLLNFESWTEMIGSTPVLVIERYDRKRTSAGIERIHQEDLSQALGLPWGGDDKFERNNAGANLRAIAAVLDRDRTIFDEGEPDREKLLKYTVLNVAAGNTDAHAKNFSMLRPAHGAATLAPFYDASPLALGFEAPLDLAMTIGGERFVTKITVDHLTDEAQSWGLEPRRAREVIEETLSRIIDGTQVIEAHDSIAAHVPGYIRGQARNLAAGRPARLDTPIPPILMRKLGSSD</sequence>
<dbReference type="Pfam" id="PF13657">
    <property type="entry name" value="Couple_hipA"/>
    <property type="match status" value="1"/>
</dbReference>
<dbReference type="RefSeq" id="WP_205111117.1">
    <property type="nucleotide sequence ID" value="NZ_BAAAHT010000001.1"/>
</dbReference>
<accession>A0ABS2L8Z4</accession>
<feature type="domain" description="HipA N-terminal subdomain 1" evidence="5">
    <location>
        <begin position="10"/>
        <end position="108"/>
    </location>
</feature>
<evidence type="ECO:0000313" key="7">
    <source>
        <dbReference type="Proteomes" id="UP000776164"/>
    </source>
</evidence>
<comment type="similarity">
    <text evidence="1">Belongs to the HipA Ser/Thr kinase family.</text>
</comment>
<dbReference type="Proteomes" id="UP000776164">
    <property type="component" value="Unassembled WGS sequence"/>
</dbReference>
<dbReference type="Pfam" id="PF07804">
    <property type="entry name" value="HipA_C"/>
    <property type="match status" value="1"/>
</dbReference>
<dbReference type="InterPro" id="IPR052028">
    <property type="entry name" value="HipA_Ser/Thr_kinase"/>
</dbReference>
<gene>
    <name evidence="6" type="ORF">JOE66_003196</name>
</gene>
<keyword evidence="3 6" id="KW-0418">Kinase</keyword>
<dbReference type="GO" id="GO:0004674">
    <property type="term" value="F:protein serine/threonine kinase activity"/>
    <property type="evidence" value="ECO:0007669"/>
    <property type="project" value="UniProtKB-EC"/>
</dbReference>
<proteinExistence type="inferred from homology"/>
<dbReference type="PANTHER" id="PTHR37419">
    <property type="entry name" value="SERINE/THREONINE-PROTEIN KINASE TOXIN HIPA"/>
    <property type="match status" value="1"/>
</dbReference>
<keyword evidence="7" id="KW-1185">Reference proteome</keyword>
<evidence type="ECO:0000256" key="2">
    <source>
        <dbReference type="ARBA" id="ARBA00022679"/>
    </source>
</evidence>
<feature type="domain" description="HipA-like C-terminal" evidence="4">
    <location>
        <begin position="143"/>
        <end position="378"/>
    </location>
</feature>
<name>A0ABS2L8Z4_9MICO</name>
<evidence type="ECO:0000256" key="3">
    <source>
        <dbReference type="ARBA" id="ARBA00022777"/>
    </source>
</evidence>
<dbReference type="EMBL" id="JAFBBU010000001">
    <property type="protein sequence ID" value="MBM7473562.1"/>
    <property type="molecule type" value="Genomic_DNA"/>
</dbReference>
<organism evidence="6 7">
    <name type="scientific">Subtercola frigoramans</name>
    <dbReference type="NCBI Taxonomy" id="120298"/>
    <lineage>
        <taxon>Bacteria</taxon>
        <taxon>Bacillati</taxon>
        <taxon>Actinomycetota</taxon>
        <taxon>Actinomycetes</taxon>
        <taxon>Micrococcales</taxon>
        <taxon>Microbacteriaceae</taxon>
        <taxon>Subtercola</taxon>
    </lineage>
</organism>
<evidence type="ECO:0000259" key="4">
    <source>
        <dbReference type="Pfam" id="PF07804"/>
    </source>
</evidence>
<comment type="caution">
    <text evidence="6">The sequence shown here is derived from an EMBL/GenBank/DDBJ whole genome shotgun (WGS) entry which is preliminary data.</text>
</comment>
<evidence type="ECO:0000313" key="6">
    <source>
        <dbReference type="EMBL" id="MBM7473562.1"/>
    </source>
</evidence>
<dbReference type="InterPro" id="IPR012893">
    <property type="entry name" value="HipA-like_C"/>
</dbReference>
<keyword evidence="2 6" id="KW-0808">Transferase</keyword>
<dbReference type="Gene3D" id="1.10.1070.20">
    <property type="match status" value="1"/>
</dbReference>
<evidence type="ECO:0000259" key="5">
    <source>
        <dbReference type="Pfam" id="PF13657"/>
    </source>
</evidence>